<sequence>MICKNCKKLLSDNAKFCNKCGQKIDDMTEPVSSKKKGKKSIFVGVVSVIVFLLAFGVVRYLTQEAFSPASNSSSYSKTELVNQTVEEVKASMSLPNQIDEATTLVDITAESNAIRYHYVLSSVDTSKLTNDYLKNYLGSSICENKDTKNLLNQGIDMEYSYTVENSAEKYFVSFTKTDCK</sequence>
<organism evidence="3 4">
    <name type="scientific">Candidatus Roizmanbacteria bacterium RIFCSPHIGHO2_01_FULL_39_12c</name>
    <dbReference type="NCBI Taxonomy" id="1802031"/>
    <lineage>
        <taxon>Bacteria</taxon>
        <taxon>Candidatus Roizmaniibacteriota</taxon>
    </lineage>
</organism>
<evidence type="ECO:0000313" key="4">
    <source>
        <dbReference type="Proteomes" id="UP000177208"/>
    </source>
</evidence>
<name>A0A1F7GFR2_9BACT</name>
<keyword evidence="1" id="KW-0812">Transmembrane</keyword>
<dbReference type="InterPro" id="IPR025203">
    <property type="entry name" value="QSregVF"/>
</dbReference>
<dbReference type="Pfam" id="PF13240">
    <property type="entry name" value="Zn_Ribbon_1"/>
    <property type="match status" value="1"/>
</dbReference>
<dbReference type="InterPro" id="IPR026870">
    <property type="entry name" value="Zinc_ribbon_dom"/>
</dbReference>
<protein>
    <recommendedName>
        <fullName evidence="2">Zinc-ribbon domain-containing protein</fullName>
    </recommendedName>
</protein>
<feature type="domain" description="Zinc-ribbon" evidence="2">
    <location>
        <begin position="3"/>
        <end position="23"/>
    </location>
</feature>
<evidence type="ECO:0000256" key="1">
    <source>
        <dbReference type="SAM" id="Phobius"/>
    </source>
</evidence>
<accession>A0A1F7GFR2</accession>
<gene>
    <name evidence="3" type="ORF">A2774_02005</name>
</gene>
<keyword evidence="1" id="KW-0472">Membrane</keyword>
<dbReference type="EMBL" id="MFZG01000001">
    <property type="protein sequence ID" value="OGK17714.1"/>
    <property type="molecule type" value="Genomic_DNA"/>
</dbReference>
<dbReference type="Pfam" id="PF13652">
    <property type="entry name" value="QSregVF"/>
    <property type="match status" value="1"/>
</dbReference>
<comment type="caution">
    <text evidence="3">The sequence shown here is derived from an EMBL/GenBank/DDBJ whole genome shotgun (WGS) entry which is preliminary data.</text>
</comment>
<evidence type="ECO:0000313" key="3">
    <source>
        <dbReference type="EMBL" id="OGK17714.1"/>
    </source>
</evidence>
<dbReference type="Gene3D" id="3.30.300.250">
    <property type="match status" value="1"/>
</dbReference>
<keyword evidence="1" id="KW-1133">Transmembrane helix</keyword>
<evidence type="ECO:0000259" key="2">
    <source>
        <dbReference type="Pfam" id="PF13240"/>
    </source>
</evidence>
<dbReference type="AlphaFoldDB" id="A0A1F7GFR2"/>
<feature type="transmembrane region" description="Helical" evidence="1">
    <location>
        <begin position="41"/>
        <end position="61"/>
    </location>
</feature>
<proteinExistence type="predicted"/>
<dbReference type="Proteomes" id="UP000177208">
    <property type="component" value="Unassembled WGS sequence"/>
</dbReference>
<reference evidence="3 4" key="1">
    <citation type="journal article" date="2016" name="Nat. Commun.">
        <title>Thousands of microbial genomes shed light on interconnected biogeochemical processes in an aquifer system.</title>
        <authorList>
            <person name="Anantharaman K."/>
            <person name="Brown C.T."/>
            <person name="Hug L.A."/>
            <person name="Sharon I."/>
            <person name="Castelle C.J."/>
            <person name="Probst A.J."/>
            <person name="Thomas B.C."/>
            <person name="Singh A."/>
            <person name="Wilkins M.J."/>
            <person name="Karaoz U."/>
            <person name="Brodie E.L."/>
            <person name="Williams K.H."/>
            <person name="Hubbard S.S."/>
            <person name="Banfield J.F."/>
        </authorList>
    </citation>
    <scope>NUCLEOTIDE SEQUENCE [LARGE SCALE GENOMIC DNA]</scope>
</reference>